<dbReference type="AlphaFoldDB" id="A0AAP9HGG6"/>
<dbReference type="Proteomes" id="UP000423274">
    <property type="component" value="Chromosome"/>
</dbReference>
<name>A0AAP9HGG6_LACPA</name>
<accession>A0AAP9HGG6</accession>
<sequence length="70" mass="7901">MEVKNVYKEIAEDLLYVLDRIKDNVNSNIVTDADKIDLVKLCLVDFSVKDADGKLRSASNLIDELLNGKF</sequence>
<evidence type="ECO:0000313" key="1">
    <source>
        <dbReference type="EMBL" id="QGV17961.1"/>
    </source>
</evidence>
<protein>
    <submittedName>
        <fullName evidence="1">Uncharacterized protein</fullName>
    </submittedName>
</protein>
<dbReference type="EMBL" id="CP022954">
    <property type="protein sequence ID" value="QGV17961.1"/>
    <property type="molecule type" value="Genomic_DNA"/>
</dbReference>
<dbReference type="RefSeq" id="WP_156656900.1">
    <property type="nucleotide sequence ID" value="NZ_CP022954.1"/>
</dbReference>
<proteinExistence type="predicted"/>
<evidence type="ECO:0000313" key="2">
    <source>
        <dbReference type="Proteomes" id="UP000423274"/>
    </source>
</evidence>
<gene>
    <name evidence="1" type="ORF">LCAKO_1436</name>
</gene>
<reference evidence="1 2" key="1">
    <citation type="submission" date="2017-08" db="EMBL/GenBank/DDBJ databases">
        <title>Genome sequence, comparative genomics and functional analysis of the highly adhesive Lactobacillus paracasei Kobulty strain.</title>
        <authorList>
            <person name="Koryszewska-Baginska A."/>
            <person name="Grynberg M."/>
            <person name="Aleksandrzak-Piekarczyk T."/>
        </authorList>
    </citation>
    <scope>NUCLEOTIDE SEQUENCE [LARGE SCALE GENOMIC DNA]</scope>
    <source>
        <strain evidence="1 2">IBB3423</strain>
    </source>
</reference>
<organism evidence="1 2">
    <name type="scientific">Lacticaseibacillus paracasei subsp. paracasei</name>
    <dbReference type="NCBI Taxonomy" id="47714"/>
    <lineage>
        <taxon>Bacteria</taxon>
        <taxon>Bacillati</taxon>
        <taxon>Bacillota</taxon>
        <taxon>Bacilli</taxon>
        <taxon>Lactobacillales</taxon>
        <taxon>Lactobacillaceae</taxon>
        <taxon>Lacticaseibacillus</taxon>
    </lineage>
</organism>